<evidence type="ECO:0000313" key="5">
    <source>
        <dbReference type="Proteomes" id="UP000286287"/>
    </source>
</evidence>
<evidence type="ECO:0000256" key="2">
    <source>
        <dbReference type="ARBA" id="ARBA00022777"/>
    </source>
</evidence>
<dbReference type="SUPFAM" id="SSF101473">
    <property type="entry name" value="DhaL-like"/>
    <property type="match status" value="1"/>
</dbReference>
<keyword evidence="1" id="KW-0808">Transferase</keyword>
<gene>
    <name evidence="4" type="primary">dhaL</name>
    <name evidence="4" type="ORF">D3875_13575</name>
</gene>
<evidence type="ECO:0000256" key="1">
    <source>
        <dbReference type="ARBA" id="ARBA00022679"/>
    </source>
</evidence>
<dbReference type="SMART" id="SM01120">
    <property type="entry name" value="Dak2"/>
    <property type="match status" value="1"/>
</dbReference>
<proteinExistence type="predicted"/>
<keyword evidence="5" id="KW-1185">Reference proteome</keyword>
<dbReference type="NCBIfam" id="TIGR02365">
    <property type="entry name" value="dha_L_ycgS"/>
    <property type="match status" value="1"/>
</dbReference>
<comment type="caution">
    <text evidence="4">The sequence shown here is derived from an EMBL/GenBank/DDBJ whole genome shotgun (WGS) entry which is preliminary data.</text>
</comment>
<dbReference type="GO" id="GO:0005829">
    <property type="term" value="C:cytosol"/>
    <property type="evidence" value="ECO:0007669"/>
    <property type="project" value="TreeGrafter"/>
</dbReference>
<dbReference type="InterPro" id="IPR004007">
    <property type="entry name" value="DhaL_dom"/>
</dbReference>
<dbReference type="AlphaFoldDB" id="A0A418VC77"/>
<sequence length="213" mass="21287">MPQAAQVRGADIRAFLLAFREKLAAQEAHLTALDAAIGDADHGSGMLRGANAVVAALPADGSPGALLKSAAMSFISKTGGASGPLYGTALLRAAAALPDQPQVTRPELQSALHAAYAGLVERGKAAPGDKTMLDAWKPALDALDAGKTWREAAGAAAQGAEATLPLVARKGRASYLGERSVGHLDPGAASSALLWAALADTLSGPLGEGPGPA</sequence>
<dbReference type="InterPro" id="IPR036117">
    <property type="entry name" value="DhaL_dom_sf"/>
</dbReference>
<dbReference type="EMBL" id="QYUJ01000014">
    <property type="protein sequence ID" value="RJF73751.1"/>
    <property type="molecule type" value="Genomic_DNA"/>
</dbReference>
<dbReference type="Pfam" id="PF02734">
    <property type="entry name" value="Dak2"/>
    <property type="match status" value="1"/>
</dbReference>
<protein>
    <submittedName>
        <fullName evidence="4">Dihydroxyacetone kinase subunit L</fullName>
    </submittedName>
</protein>
<dbReference type="FunFam" id="1.25.40.340:FF:000002">
    <property type="entry name" value="Dihydroxyacetone kinase, L subunit"/>
    <property type="match status" value="1"/>
</dbReference>
<accession>A0A418VC77</accession>
<feature type="domain" description="DhaL" evidence="3">
    <location>
        <begin position="10"/>
        <end position="200"/>
    </location>
</feature>
<dbReference type="GO" id="GO:0019563">
    <property type="term" value="P:glycerol catabolic process"/>
    <property type="evidence" value="ECO:0007669"/>
    <property type="project" value="TreeGrafter"/>
</dbReference>
<dbReference type="InterPro" id="IPR012737">
    <property type="entry name" value="DhaK_L_YcgS"/>
</dbReference>
<dbReference type="Proteomes" id="UP000286287">
    <property type="component" value="Unassembled WGS sequence"/>
</dbReference>
<name>A0A418VC77_9DEIO</name>
<dbReference type="PANTHER" id="PTHR28629">
    <property type="entry name" value="TRIOKINASE/FMN CYCLASE"/>
    <property type="match status" value="1"/>
</dbReference>
<keyword evidence="2 4" id="KW-0418">Kinase</keyword>
<dbReference type="OrthoDB" id="9800291at2"/>
<dbReference type="PROSITE" id="PS51480">
    <property type="entry name" value="DHAL"/>
    <property type="match status" value="1"/>
</dbReference>
<organism evidence="4 5">
    <name type="scientific">Deinococcus cavernae</name>
    <dbReference type="NCBI Taxonomy" id="2320857"/>
    <lineage>
        <taxon>Bacteria</taxon>
        <taxon>Thermotogati</taxon>
        <taxon>Deinococcota</taxon>
        <taxon>Deinococci</taxon>
        <taxon>Deinococcales</taxon>
        <taxon>Deinococcaceae</taxon>
        <taxon>Deinococcus</taxon>
    </lineage>
</organism>
<dbReference type="Gene3D" id="1.25.40.340">
    <property type="match status" value="1"/>
</dbReference>
<dbReference type="PANTHER" id="PTHR28629:SF4">
    <property type="entry name" value="TRIOKINASE_FMN CYCLASE"/>
    <property type="match status" value="1"/>
</dbReference>
<dbReference type="GO" id="GO:0004371">
    <property type="term" value="F:glycerone kinase activity"/>
    <property type="evidence" value="ECO:0007669"/>
    <property type="project" value="InterPro"/>
</dbReference>
<evidence type="ECO:0000313" key="4">
    <source>
        <dbReference type="EMBL" id="RJF73751.1"/>
    </source>
</evidence>
<reference evidence="4 5" key="1">
    <citation type="submission" date="2018-09" db="EMBL/GenBank/DDBJ databases">
        <authorList>
            <person name="Zhu H."/>
        </authorList>
    </citation>
    <scope>NUCLEOTIDE SEQUENCE [LARGE SCALE GENOMIC DNA]</scope>
    <source>
        <strain evidence="4 5">K2S05-167</strain>
    </source>
</reference>
<dbReference type="InterPro" id="IPR050861">
    <property type="entry name" value="Dihydroxyacetone_Kinase"/>
</dbReference>
<evidence type="ECO:0000259" key="3">
    <source>
        <dbReference type="PROSITE" id="PS51480"/>
    </source>
</evidence>